<organism evidence="1 2">
    <name type="scientific">Datura stramonium</name>
    <name type="common">Jimsonweed</name>
    <name type="synonym">Common thornapple</name>
    <dbReference type="NCBI Taxonomy" id="4076"/>
    <lineage>
        <taxon>Eukaryota</taxon>
        <taxon>Viridiplantae</taxon>
        <taxon>Streptophyta</taxon>
        <taxon>Embryophyta</taxon>
        <taxon>Tracheophyta</taxon>
        <taxon>Spermatophyta</taxon>
        <taxon>Magnoliopsida</taxon>
        <taxon>eudicotyledons</taxon>
        <taxon>Gunneridae</taxon>
        <taxon>Pentapetalae</taxon>
        <taxon>asterids</taxon>
        <taxon>lamiids</taxon>
        <taxon>Solanales</taxon>
        <taxon>Solanaceae</taxon>
        <taxon>Solanoideae</taxon>
        <taxon>Datureae</taxon>
        <taxon>Datura</taxon>
    </lineage>
</organism>
<feature type="non-terminal residue" evidence="1">
    <location>
        <position position="53"/>
    </location>
</feature>
<evidence type="ECO:0000313" key="1">
    <source>
        <dbReference type="EMBL" id="MCE3050799.1"/>
    </source>
</evidence>
<keyword evidence="2" id="KW-1185">Reference proteome</keyword>
<protein>
    <submittedName>
        <fullName evidence="1">Uncharacterized protein</fullName>
    </submittedName>
</protein>
<reference evidence="1 2" key="1">
    <citation type="journal article" date="2021" name="BMC Genomics">
        <title>Datura genome reveals duplications of psychoactive alkaloid biosynthetic genes and high mutation rate following tissue culture.</title>
        <authorList>
            <person name="Rajewski A."/>
            <person name="Carter-House D."/>
            <person name="Stajich J."/>
            <person name="Litt A."/>
        </authorList>
    </citation>
    <scope>NUCLEOTIDE SEQUENCE [LARGE SCALE GENOMIC DNA]</scope>
    <source>
        <strain evidence="1">AR-01</strain>
    </source>
</reference>
<comment type="caution">
    <text evidence="1">The sequence shown here is derived from an EMBL/GenBank/DDBJ whole genome shotgun (WGS) entry which is preliminary data.</text>
</comment>
<feature type="non-terminal residue" evidence="1">
    <location>
        <position position="1"/>
    </location>
</feature>
<accession>A0ABS8WKX1</accession>
<sequence length="53" mass="5966">TMPPKGTGMQQEAVTRKEIAKKQQIQVELDLNIPSGLEKAYDMGWLRHLACIV</sequence>
<gene>
    <name evidence="1" type="ORF">HAX54_048195</name>
</gene>
<name>A0ABS8WKX1_DATST</name>
<dbReference type="EMBL" id="JACEIK010007915">
    <property type="protein sequence ID" value="MCE3050799.1"/>
    <property type="molecule type" value="Genomic_DNA"/>
</dbReference>
<dbReference type="Proteomes" id="UP000823775">
    <property type="component" value="Unassembled WGS sequence"/>
</dbReference>
<evidence type="ECO:0000313" key="2">
    <source>
        <dbReference type="Proteomes" id="UP000823775"/>
    </source>
</evidence>
<proteinExistence type="predicted"/>